<proteinExistence type="predicted"/>
<sequence>MIEVIVRNESGYEAALYGMSLSHSLDMDYLLTEIKIARAKKLAPLQGGHNKFLESLILWVEVNAPRYWWQQADTYRLSTKQSESTMHTILKRELEMDDFAIPPPQSWLGDLNSMIKKGQLGKVKALLPEGFMQRRMWCMSYKTLQNIYFQRKNHKLKEWQDFLTSVISQIDHPNFIATDDDKKFIM</sequence>
<accession>A0A0F9SA90</accession>
<gene>
    <name evidence="1" type="ORF">LCGC14_0477310</name>
</gene>
<evidence type="ECO:0000313" key="1">
    <source>
        <dbReference type="EMBL" id="KKN65795.1"/>
    </source>
</evidence>
<dbReference type="EMBL" id="LAZR01000515">
    <property type="protein sequence ID" value="KKN65795.1"/>
    <property type="molecule type" value="Genomic_DNA"/>
</dbReference>
<name>A0A0F9SA90_9ZZZZ</name>
<protein>
    <submittedName>
        <fullName evidence="1">Uncharacterized protein</fullName>
    </submittedName>
</protein>
<comment type="caution">
    <text evidence="1">The sequence shown here is derived from an EMBL/GenBank/DDBJ whole genome shotgun (WGS) entry which is preliminary data.</text>
</comment>
<organism evidence="1">
    <name type="scientific">marine sediment metagenome</name>
    <dbReference type="NCBI Taxonomy" id="412755"/>
    <lineage>
        <taxon>unclassified sequences</taxon>
        <taxon>metagenomes</taxon>
        <taxon>ecological metagenomes</taxon>
    </lineage>
</organism>
<dbReference type="AlphaFoldDB" id="A0A0F9SA90"/>
<reference evidence="1" key="1">
    <citation type="journal article" date="2015" name="Nature">
        <title>Complex archaea that bridge the gap between prokaryotes and eukaryotes.</title>
        <authorList>
            <person name="Spang A."/>
            <person name="Saw J.H."/>
            <person name="Jorgensen S.L."/>
            <person name="Zaremba-Niedzwiedzka K."/>
            <person name="Martijn J."/>
            <person name="Lind A.E."/>
            <person name="van Eijk R."/>
            <person name="Schleper C."/>
            <person name="Guy L."/>
            <person name="Ettema T.J."/>
        </authorList>
    </citation>
    <scope>NUCLEOTIDE SEQUENCE</scope>
</reference>